<dbReference type="AlphaFoldDB" id="A0A2D0NET9"/>
<protein>
    <submittedName>
        <fullName evidence="1">Uncharacterized protein</fullName>
    </submittedName>
</protein>
<comment type="caution">
    <text evidence="1">The sequence shown here is derived from an EMBL/GenBank/DDBJ whole genome shotgun (WGS) entry which is preliminary data.</text>
</comment>
<reference evidence="1 2" key="1">
    <citation type="submission" date="2017-10" db="EMBL/GenBank/DDBJ databases">
        <title>The draft genome sequence of Lewinella nigricans NBRC 102662.</title>
        <authorList>
            <person name="Wang K."/>
        </authorList>
    </citation>
    <scope>NUCLEOTIDE SEQUENCE [LARGE SCALE GENOMIC DNA]</scope>
    <source>
        <strain evidence="1 2">NBRC 102662</strain>
    </source>
</reference>
<dbReference type="Proteomes" id="UP000223913">
    <property type="component" value="Unassembled WGS sequence"/>
</dbReference>
<keyword evidence="2" id="KW-1185">Reference proteome</keyword>
<proteinExistence type="predicted"/>
<sequence>MDNWCLPANTGRDIFAVVIESGKALKATILEVATMRSIASCVSTRSFFFIFIKSGVLVIGRSANGSVQFITFNTL</sequence>
<organism evidence="1 2">
    <name type="scientific">Flavilitoribacter nigricans (strain ATCC 23147 / DSM 23189 / NBRC 102662 / NCIMB 1420 / SS-2)</name>
    <name type="common">Lewinella nigricans</name>
    <dbReference type="NCBI Taxonomy" id="1122177"/>
    <lineage>
        <taxon>Bacteria</taxon>
        <taxon>Pseudomonadati</taxon>
        <taxon>Bacteroidota</taxon>
        <taxon>Saprospiria</taxon>
        <taxon>Saprospirales</taxon>
        <taxon>Lewinellaceae</taxon>
        <taxon>Flavilitoribacter</taxon>
    </lineage>
</organism>
<accession>A0A2D0NET9</accession>
<name>A0A2D0NET9_FLAN2</name>
<dbReference type="EMBL" id="PDUD01000012">
    <property type="protein sequence ID" value="PHN07034.1"/>
    <property type="molecule type" value="Genomic_DNA"/>
</dbReference>
<evidence type="ECO:0000313" key="1">
    <source>
        <dbReference type="EMBL" id="PHN07034.1"/>
    </source>
</evidence>
<gene>
    <name evidence="1" type="ORF">CRP01_08735</name>
</gene>
<evidence type="ECO:0000313" key="2">
    <source>
        <dbReference type="Proteomes" id="UP000223913"/>
    </source>
</evidence>